<dbReference type="KEGG" id="tva:5464552"/>
<evidence type="ECO:0000313" key="8">
    <source>
        <dbReference type="Proteomes" id="UP000001542"/>
    </source>
</evidence>
<keyword evidence="7" id="KW-0418">Kinase</keyword>
<dbReference type="SUPFAM" id="SSF56112">
    <property type="entry name" value="Protein kinase-like (PK-like)"/>
    <property type="match status" value="1"/>
</dbReference>
<proteinExistence type="predicted"/>
<feature type="compositionally biased region" description="Basic and acidic residues" evidence="5">
    <location>
        <begin position="319"/>
        <end position="335"/>
    </location>
</feature>
<dbReference type="Pfam" id="PF07714">
    <property type="entry name" value="PK_Tyr_Ser-Thr"/>
    <property type="match status" value="1"/>
</dbReference>
<dbReference type="PROSITE" id="PS50011">
    <property type="entry name" value="PROTEIN_KINASE_DOM"/>
    <property type="match status" value="1"/>
</dbReference>
<reference evidence="7" key="1">
    <citation type="submission" date="2006-10" db="EMBL/GenBank/DDBJ databases">
        <authorList>
            <person name="Amadeo P."/>
            <person name="Zhao Q."/>
            <person name="Wortman J."/>
            <person name="Fraser-Liggett C."/>
            <person name="Carlton J."/>
        </authorList>
    </citation>
    <scope>NUCLEOTIDE SEQUENCE</scope>
    <source>
        <strain evidence="7">G3</strain>
    </source>
</reference>
<dbReference type="Gene3D" id="3.30.200.20">
    <property type="entry name" value="Phosphorylase Kinase, domain 1"/>
    <property type="match status" value="1"/>
</dbReference>
<dbReference type="EMBL" id="DS113212">
    <property type="protein sequence ID" value="EAY19033.1"/>
    <property type="molecule type" value="Genomic_DNA"/>
</dbReference>
<dbReference type="AlphaFoldDB" id="A2DKQ0"/>
<organism evidence="7 8">
    <name type="scientific">Trichomonas vaginalis (strain ATCC PRA-98 / G3)</name>
    <dbReference type="NCBI Taxonomy" id="412133"/>
    <lineage>
        <taxon>Eukaryota</taxon>
        <taxon>Metamonada</taxon>
        <taxon>Parabasalia</taxon>
        <taxon>Trichomonadida</taxon>
        <taxon>Trichomonadidae</taxon>
        <taxon>Trichomonas</taxon>
    </lineage>
</organism>
<dbReference type="VEuPathDB" id="TrichDB:TVAG_247120"/>
<keyword evidence="1" id="KW-0723">Serine/threonine-protein kinase</keyword>
<sequence length="881" mass="101265">MTEDQEKALEEKIQQSLRKLKVMYPNLAKNIDDYEIQNTIGKGGFGEVNLARYTKDGNLYAVKQIFEKRLHGNAFRRFLDEVKTMAKCLDDFLLPISGFTFTAPYSIITPYIPSGCLKDYVSKKSAVKLTPTQLTKIAMGIAHGMIVVHENNIIHRDLKTANILMDEHLLPKICDFGIARFEGIGESNLMTAGIGTSIYMAPELYATRTYSNKVDVYSYAFILWEMSEKKRAFATIKPEKLHEKIYQKGERETFSMQTPRALQTLIKKCWDADPSKRPSFQNIYNAFATGKVSFLGTDESAIKKFAEEIEANRNNLLKEQNRRNDAAQKRVESHVKRVHERKSKEESKKKEAEIKSHSASQSQFQFEKPSPKPSQAPQTHAVKPSVLSGPQNTADNTTTDPVSVLKNYHNVNFNAFVEGYAKTIGIEHFPFFSTVFQNFNDSTPPEVIRFIAKNCNSVMERNPDFIYQFGGSPYYTTIPINSNESVDEIIESFRILFVSAPQIAIHPNLIPQIKKLLDFRAEKMFILYSYAVKRITKLTFTNETLEMLINFAPKVKDTPLGHLLIKLLFYIAAYDSRCKPFIKNNAYNIFVSFTSSTDRQTCISAYNAILNLFENVENPDYNTLTKHLRDDYLAPYVVSLLLRAKGIPRNVELITELMRVGQKIPRTWIVVYQIAFAGANDFPLTAPFWMDNMHSQFECILRLFFVLFHNHENRDRFLSCQWYFEMLIYISRMNNEFFHTVVPSLLTRQTVSISILEQLSNSGFWKTYLQFALDKNTTQLNNNILVLLSWFSLRAGYVKEFDVFVNRLLQLIVDPVLADNSLKTIASLSSYPQFMSVFPHDENSYNYFAALVNNPVYGPPSKTIVENMYKYIQSQYAKGQK</sequence>
<dbReference type="InterPro" id="IPR001245">
    <property type="entry name" value="Ser-Thr/Tyr_kinase_cat_dom"/>
</dbReference>
<protein>
    <submittedName>
        <fullName evidence="7">TKL family protein kinase</fullName>
    </submittedName>
</protein>
<dbReference type="PANTHER" id="PTHR44329">
    <property type="entry name" value="SERINE/THREONINE-PROTEIN KINASE TNNI3K-RELATED"/>
    <property type="match status" value="1"/>
</dbReference>
<dbReference type="InterPro" id="IPR011009">
    <property type="entry name" value="Kinase-like_dom_sf"/>
</dbReference>
<name>A2DKQ0_TRIV3</name>
<dbReference type="SUPFAM" id="SSF48371">
    <property type="entry name" value="ARM repeat"/>
    <property type="match status" value="1"/>
</dbReference>
<dbReference type="InterPro" id="IPR051681">
    <property type="entry name" value="Ser/Thr_Kinases-Pseudokinases"/>
</dbReference>
<dbReference type="FunFam" id="1.10.510.10:FF:002278">
    <property type="match status" value="1"/>
</dbReference>
<keyword evidence="8" id="KW-1185">Reference proteome</keyword>
<feature type="compositionally biased region" description="Basic and acidic residues" evidence="5">
    <location>
        <begin position="342"/>
        <end position="356"/>
    </location>
</feature>
<dbReference type="InterPro" id="IPR008271">
    <property type="entry name" value="Ser/Thr_kinase_AS"/>
</dbReference>
<evidence type="ECO:0000256" key="2">
    <source>
        <dbReference type="ARBA" id="ARBA00022741"/>
    </source>
</evidence>
<dbReference type="SMART" id="SM00220">
    <property type="entry name" value="S_TKc"/>
    <property type="match status" value="1"/>
</dbReference>
<dbReference type="Gene3D" id="1.10.510.10">
    <property type="entry name" value="Transferase(Phosphotransferase) domain 1"/>
    <property type="match status" value="1"/>
</dbReference>
<dbReference type="PRINTS" id="PR00109">
    <property type="entry name" value="TYRKINASE"/>
</dbReference>
<feature type="region of interest" description="Disordered" evidence="5">
    <location>
        <begin position="316"/>
        <end position="400"/>
    </location>
</feature>
<evidence type="ECO:0000256" key="1">
    <source>
        <dbReference type="ARBA" id="ARBA00022527"/>
    </source>
</evidence>
<dbReference type="VEuPathDB" id="TrichDB:TVAGG3_0560780"/>
<dbReference type="PANTHER" id="PTHR44329:SF214">
    <property type="entry name" value="PROTEIN KINASE DOMAIN-CONTAINING PROTEIN"/>
    <property type="match status" value="1"/>
</dbReference>
<dbReference type="SMR" id="A2DKQ0"/>
<evidence type="ECO:0000256" key="3">
    <source>
        <dbReference type="ARBA" id="ARBA00022840"/>
    </source>
</evidence>
<keyword evidence="3 4" id="KW-0067">ATP-binding</keyword>
<dbReference type="OMA" id="TIVENMY"/>
<feature type="binding site" evidence="4">
    <location>
        <position position="63"/>
    </location>
    <ligand>
        <name>ATP</name>
        <dbReference type="ChEBI" id="CHEBI:30616"/>
    </ligand>
</feature>
<evidence type="ECO:0000256" key="4">
    <source>
        <dbReference type="PROSITE-ProRule" id="PRU10141"/>
    </source>
</evidence>
<dbReference type="PROSITE" id="PS00108">
    <property type="entry name" value="PROTEIN_KINASE_ST"/>
    <property type="match status" value="1"/>
</dbReference>
<dbReference type="GO" id="GO:0004674">
    <property type="term" value="F:protein serine/threonine kinase activity"/>
    <property type="evidence" value="ECO:0000318"/>
    <property type="project" value="GO_Central"/>
</dbReference>
<keyword evidence="2 4" id="KW-0547">Nucleotide-binding</keyword>
<dbReference type="STRING" id="5722.A2DKQ0"/>
<gene>
    <name evidence="7" type="ORF">TVAG_247120</name>
</gene>
<accession>A2DKQ0</accession>
<evidence type="ECO:0000313" key="7">
    <source>
        <dbReference type="EMBL" id="EAY19033.1"/>
    </source>
</evidence>
<dbReference type="RefSeq" id="XP_001580019.1">
    <property type="nucleotide sequence ID" value="XM_001579969.1"/>
</dbReference>
<dbReference type="GO" id="GO:0005524">
    <property type="term" value="F:ATP binding"/>
    <property type="evidence" value="ECO:0007669"/>
    <property type="project" value="UniProtKB-UniRule"/>
</dbReference>
<keyword evidence="7" id="KW-0808">Transferase</keyword>
<feature type="compositionally biased region" description="Polar residues" evidence="5">
    <location>
        <begin position="388"/>
        <end position="400"/>
    </location>
</feature>
<evidence type="ECO:0000256" key="5">
    <source>
        <dbReference type="SAM" id="MobiDB-lite"/>
    </source>
</evidence>
<dbReference type="eggNOG" id="KOG0192">
    <property type="taxonomic scope" value="Eukaryota"/>
</dbReference>
<dbReference type="InterPro" id="IPR017441">
    <property type="entry name" value="Protein_kinase_ATP_BS"/>
</dbReference>
<dbReference type="InParanoid" id="A2DKQ0"/>
<feature type="domain" description="Protein kinase" evidence="6">
    <location>
        <begin position="34"/>
        <end position="295"/>
    </location>
</feature>
<evidence type="ECO:0000259" key="6">
    <source>
        <dbReference type="PROSITE" id="PS50011"/>
    </source>
</evidence>
<dbReference type="PROSITE" id="PS00107">
    <property type="entry name" value="PROTEIN_KINASE_ATP"/>
    <property type="match status" value="1"/>
</dbReference>
<dbReference type="OrthoDB" id="4062651at2759"/>
<dbReference type="Proteomes" id="UP000001542">
    <property type="component" value="Unassembled WGS sequence"/>
</dbReference>
<dbReference type="InterPro" id="IPR000719">
    <property type="entry name" value="Prot_kinase_dom"/>
</dbReference>
<reference evidence="7" key="2">
    <citation type="journal article" date="2007" name="Science">
        <title>Draft genome sequence of the sexually transmitted pathogen Trichomonas vaginalis.</title>
        <authorList>
            <person name="Carlton J.M."/>
            <person name="Hirt R.P."/>
            <person name="Silva J.C."/>
            <person name="Delcher A.L."/>
            <person name="Schatz M."/>
            <person name="Zhao Q."/>
            <person name="Wortman J.R."/>
            <person name="Bidwell S.L."/>
            <person name="Alsmark U.C.M."/>
            <person name="Besteiro S."/>
            <person name="Sicheritz-Ponten T."/>
            <person name="Noel C.J."/>
            <person name="Dacks J.B."/>
            <person name="Foster P.G."/>
            <person name="Simillion C."/>
            <person name="Van de Peer Y."/>
            <person name="Miranda-Saavedra D."/>
            <person name="Barton G.J."/>
            <person name="Westrop G.D."/>
            <person name="Mueller S."/>
            <person name="Dessi D."/>
            <person name="Fiori P.L."/>
            <person name="Ren Q."/>
            <person name="Paulsen I."/>
            <person name="Zhang H."/>
            <person name="Bastida-Corcuera F.D."/>
            <person name="Simoes-Barbosa A."/>
            <person name="Brown M.T."/>
            <person name="Hayes R.D."/>
            <person name="Mukherjee M."/>
            <person name="Okumura C.Y."/>
            <person name="Schneider R."/>
            <person name="Smith A.J."/>
            <person name="Vanacova S."/>
            <person name="Villalvazo M."/>
            <person name="Haas B.J."/>
            <person name="Pertea M."/>
            <person name="Feldblyum T.V."/>
            <person name="Utterback T.R."/>
            <person name="Shu C.L."/>
            <person name="Osoegawa K."/>
            <person name="de Jong P.J."/>
            <person name="Hrdy I."/>
            <person name="Horvathova L."/>
            <person name="Zubacova Z."/>
            <person name="Dolezal P."/>
            <person name="Malik S.B."/>
            <person name="Logsdon J.M. Jr."/>
            <person name="Henze K."/>
            <person name="Gupta A."/>
            <person name="Wang C.C."/>
            <person name="Dunne R.L."/>
            <person name="Upcroft J.A."/>
            <person name="Upcroft P."/>
            <person name="White O."/>
            <person name="Salzberg S.L."/>
            <person name="Tang P."/>
            <person name="Chiu C.-H."/>
            <person name="Lee Y.-S."/>
            <person name="Embley T.M."/>
            <person name="Coombs G.H."/>
            <person name="Mottram J.C."/>
            <person name="Tachezy J."/>
            <person name="Fraser-Liggett C.M."/>
            <person name="Johnson P.J."/>
        </authorList>
    </citation>
    <scope>NUCLEOTIDE SEQUENCE [LARGE SCALE GENOMIC DNA]</scope>
    <source>
        <strain evidence="7">G3</strain>
    </source>
</reference>
<dbReference type="InterPro" id="IPR016024">
    <property type="entry name" value="ARM-type_fold"/>
</dbReference>
<dbReference type="GO" id="GO:0007165">
    <property type="term" value="P:signal transduction"/>
    <property type="evidence" value="ECO:0000318"/>
    <property type="project" value="GO_Central"/>
</dbReference>